<dbReference type="KEGG" id="blut:EW640_01695"/>
<gene>
    <name evidence="1" type="ORF">EW640_01695</name>
</gene>
<protein>
    <submittedName>
        <fullName evidence="1">Uncharacterized protein</fullName>
    </submittedName>
</protein>
<dbReference type="AlphaFoldDB" id="A0A6G8KTN7"/>
<dbReference type="RefSeq" id="WP_165882685.1">
    <property type="nucleotide sequence ID" value="NZ_CP035810.1"/>
</dbReference>
<accession>A0A6G8KTN7</accession>
<dbReference type="EMBL" id="CP035810">
    <property type="protein sequence ID" value="QIN28138.1"/>
    <property type="molecule type" value="Genomic_DNA"/>
</dbReference>
<evidence type="ECO:0000313" key="1">
    <source>
        <dbReference type="EMBL" id="QIN28138.1"/>
    </source>
</evidence>
<organism evidence="1 2">
    <name type="scientific">Brevibacterium luteolum</name>
    <dbReference type="NCBI Taxonomy" id="199591"/>
    <lineage>
        <taxon>Bacteria</taxon>
        <taxon>Bacillati</taxon>
        <taxon>Actinomycetota</taxon>
        <taxon>Actinomycetes</taxon>
        <taxon>Micrococcales</taxon>
        <taxon>Brevibacteriaceae</taxon>
        <taxon>Brevibacterium</taxon>
    </lineage>
</organism>
<evidence type="ECO:0000313" key="2">
    <source>
        <dbReference type="Proteomes" id="UP000501518"/>
    </source>
</evidence>
<sequence>MRLSDFAALTQRCRESDYGFAEFLRQEAVLELHWPADVLEQWLYDHADNEAFLQDYGNLELSQVGWQVEAISTETFMAMPTGPSDTDAIEEFARDPEHWIAVRHQGPHLGVRLAWDTHGTWKRWPILLEQSLLTPLATGLQLVEGRTRVGVLRGRRRQGAVVAERHLAWVGRRT</sequence>
<name>A0A6G8KTN7_9MICO</name>
<reference evidence="1 2" key="1">
    <citation type="submission" date="2019-02" db="EMBL/GenBank/DDBJ databases">
        <title>Complete Genome Sequence and Methylome Analysis of Brevibacterium luteolum NEB1784.</title>
        <authorList>
            <person name="Fomenkov A."/>
            <person name="Roberts R.J."/>
        </authorList>
    </citation>
    <scope>NUCLEOTIDE SEQUENCE [LARGE SCALE GENOMIC DNA]</scope>
    <source>
        <strain evidence="1 2">NEB1784</strain>
    </source>
</reference>
<dbReference type="Proteomes" id="UP000501518">
    <property type="component" value="Chromosome"/>
</dbReference>
<proteinExistence type="predicted"/>